<dbReference type="AlphaFoldDB" id="A0AAU8JGH6"/>
<sequence length="55" mass="6281">MQKIVKQQRTEGNVLPKKRGKPRFSQLSDAEETVRALIAEYPDATLAELQHFSIL</sequence>
<evidence type="ECO:0008006" key="3">
    <source>
        <dbReference type="Google" id="ProtNLM"/>
    </source>
</evidence>
<protein>
    <recommendedName>
        <fullName evidence="3">Transposase</fullName>
    </recommendedName>
</protein>
<dbReference type="RefSeq" id="WP_156331879.1">
    <property type="nucleotide sequence ID" value="NZ_CP159837.1"/>
</dbReference>
<dbReference type="EMBL" id="CP159837">
    <property type="protein sequence ID" value="XCM37378.1"/>
    <property type="molecule type" value="Genomic_DNA"/>
</dbReference>
<evidence type="ECO:0000313" key="2">
    <source>
        <dbReference type="EMBL" id="XCM37378.1"/>
    </source>
</evidence>
<evidence type="ECO:0000256" key="1">
    <source>
        <dbReference type="SAM" id="MobiDB-lite"/>
    </source>
</evidence>
<reference evidence="2" key="1">
    <citation type="submission" date="2024-07" db="EMBL/GenBank/DDBJ databases">
        <authorList>
            <person name="Kim Y.J."/>
            <person name="Jeong J.Y."/>
        </authorList>
    </citation>
    <scope>NUCLEOTIDE SEQUENCE</scope>
    <source>
        <strain evidence="2">GIHE-MW2</strain>
    </source>
</reference>
<proteinExistence type="predicted"/>
<organism evidence="2">
    <name type="scientific">Planktothricoides raciborskii GIHE-MW2</name>
    <dbReference type="NCBI Taxonomy" id="2792601"/>
    <lineage>
        <taxon>Bacteria</taxon>
        <taxon>Bacillati</taxon>
        <taxon>Cyanobacteriota</taxon>
        <taxon>Cyanophyceae</taxon>
        <taxon>Oscillatoriophycideae</taxon>
        <taxon>Oscillatoriales</taxon>
        <taxon>Oscillatoriaceae</taxon>
        <taxon>Planktothricoides</taxon>
    </lineage>
</organism>
<feature type="region of interest" description="Disordered" evidence="1">
    <location>
        <begin position="1"/>
        <end position="26"/>
    </location>
</feature>
<accession>A0AAU8JGH6</accession>
<feature type="compositionally biased region" description="Polar residues" evidence="1">
    <location>
        <begin position="1"/>
        <end position="11"/>
    </location>
</feature>
<name>A0AAU8JGH6_9CYAN</name>
<gene>
    <name evidence="2" type="ORF">ABWT76_000133</name>
</gene>